<dbReference type="FunFam" id="3.30.565.10:FF:000006">
    <property type="entry name" value="Sensor histidine kinase WalK"/>
    <property type="match status" value="1"/>
</dbReference>
<dbReference type="PROSITE" id="PS50109">
    <property type="entry name" value="HIS_KIN"/>
    <property type="match status" value="1"/>
</dbReference>
<dbReference type="InterPro" id="IPR036890">
    <property type="entry name" value="HATPase_C_sf"/>
</dbReference>
<dbReference type="Gene3D" id="3.30.450.20">
    <property type="entry name" value="PAS domain"/>
    <property type="match status" value="1"/>
</dbReference>
<dbReference type="SUPFAM" id="SSF55874">
    <property type="entry name" value="ATPase domain of HSP90 chaperone/DNA topoisomerase II/histidine kinase"/>
    <property type="match status" value="1"/>
</dbReference>
<dbReference type="InterPro" id="IPR003018">
    <property type="entry name" value="GAF"/>
</dbReference>
<dbReference type="AlphaFoldDB" id="A0A8G2F3M0"/>
<evidence type="ECO:0000256" key="4">
    <source>
        <dbReference type="ARBA" id="ARBA00022679"/>
    </source>
</evidence>
<gene>
    <name evidence="10" type="ORF">SAMN05444001_11747</name>
</gene>
<feature type="coiled-coil region" evidence="7">
    <location>
        <begin position="318"/>
        <end position="355"/>
    </location>
</feature>
<keyword evidence="5 10" id="KW-0418">Kinase</keyword>
<reference evidence="10 11" key="1">
    <citation type="submission" date="2016-10" db="EMBL/GenBank/DDBJ databases">
        <authorList>
            <person name="Varghese N."/>
            <person name="Submissions S."/>
        </authorList>
    </citation>
    <scope>NUCLEOTIDE SEQUENCE [LARGE SCALE GENOMIC DNA]</scope>
    <source>
        <strain evidence="10 11">DSM 29073</strain>
    </source>
</reference>
<dbReference type="SMART" id="SM00388">
    <property type="entry name" value="HisKA"/>
    <property type="match status" value="1"/>
</dbReference>
<dbReference type="InterPro" id="IPR050736">
    <property type="entry name" value="Sensor_HK_Regulatory"/>
</dbReference>
<evidence type="ECO:0000256" key="3">
    <source>
        <dbReference type="ARBA" id="ARBA00022553"/>
    </source>
</evidence>
<evidence type="ECO:0000256" key="6">
    <source>
        <dbReference type="ARBA" id="ARBA00023012"/>
    </source>
</evidence>
<dbReference type="InterPro" id="IPR000014">
    <property type="entry name" value="PAS"/>
</dbReference>
<evidence type="ECO:0000313" key="11">
    <source>
        <dbReference type="Proteomes" id="UP000236725"/>
    </source>
</evidence>
<feature type="domain" description="Histidine kinase" evidence="8">
    <location>
        <begin position="362"/>
        <end position="573"/>
    </location>
</feature>
<dbReference type="Gene3D" id="3.30.565.10">
    <property type="entry name" value="Histidine kinase-like ATPase, C-terminal domain"/>
    <property type="match status" value="1"/>
</dbReference>
<evidence type="ECO:0000259" key="8">
    <source>
        <dbReference type="PROSITE" id="PS50109"/>
    </source>
</evidence>
<protein>
    <recommendedName>
        <fullName evidence="2">histidine kinase</fullName>
        <ecNumber evidence="2">2.7.13.3</ecNumber>
    </recommendedName>
</protein>
<evidence type="ECO:0000256" key="1">
    <source>
        <dbReference type="ARBA" id="ARBA00000085"/>
    </source>
</evidence>
<comment type="catalytic activity">
    <reaction evidence="1">
        <text>ATP + protein L-histidine = ADP + protein N-phospho-L-histidine.</text>
        <dbReference type="EC" id="2.7.13.3"/>
    </reaction>
</comment>
<dbReference type="SUPFAM" id="SSF55781">
    <property type="entry name" value="GAF domain-like"/>
    <property type="match status" value="1"/>
</dbReference>
<dbReference type="PANTHER" id="PTHR43711">
    <property type="entry name" value="TWO-COMPONENT HISTIDINE KINASE"/>
    <property type="match status" value="1"/>
</dbReference>
<dbReference type="InterPro" id="IPR029016">
    <property type="entry name" value="GAF-like_dom_sf"/>
</dbReference>
<dbReference type="InterPro" id="IPR005467">
    <property type="entry name" value="His_kinase_dom"/>
</dbReference>
<evidence type="ECO:0000256" key="7">
    <source>
        <dbReference type="SAM" id="Coils"/>
    </source>
</evidence>
<dbReference type="SMART" id="SM00065">
    <property type="entry name" value="GAF"/>
    <property type="match status" value="1"/>
</dbReference>
<evidence type="ECO:0000256" key="2">
    <source>
        <dbReference type="ARBA" id="ARBA00012438"/>
    </source>
</evidence>
<keyword evidence="4" id="KW-0808">Transferase</keyword>
<sequence>MSVLNIKRISENYILVYMASVSNIKQIISEVIALLFNSEEKDAIEKAMKILIDFFNADWVYVATFDTEYKVADFLYEVTSTWVDTSKEDSSVLSYETIPWMIDTLISGNDIVLHDIKDLPEEAHIDRKLFQKQGLLSMLVLPLSFHGKIRGFLGFDAIRVRRQWTLSEIENVRIISNIFSIIIERQNVLENIQDSRKRLLQSNMRFQMIFSNLPVGVELYDTDGFLIDVNEADARIFGSRRECLLGINLFENPNLPVNVAGCLRRYENFDLPVTFHFDKIGNYYCSTITDRVKYLQIRGLILHDEELGKIGYLLIISDNTENRLKMEMEEKLRKAEEEKQKAELEMEKIREADKLKSAFLANMSHEIRTPLNAIVGFSGIMAEMETVEERRYFQDIINKNNELLLQLISDILDFSKIEAGVLKYQKKSINLKHICQGIANIYMASEFTHLRFVFDKDAHPDLLLHTDEQRIRQIIINLISNAYKFTDKGQIVLSYKLVGEFVQISVTDTGIGIPPEYHDSIFERFVKIDNFSQGTGLGLPICKTIVEALGGKIGLESELGKGSIFWFTLPLFSY</sequence>
<dbReference type="Proteomes" id="UP000236725">
    <property type="component" value="Unassembled WGS sequence"/>
</dbReference>
<comment type="caution">
    <text evidence="10">The sequence shown here is derived from an EMBL/GenBank/DDBJ whole genome shotgun (WGS) entry which is preliminary data.</text>
</comment>
<accession>A0A8G2F3M0</accession>
<dbReference type="InterPro" id="IPR003594">
    <property type="entry name" value="HATPase_dom"/>
</dbReference>
<organism evidence="10 11">
    <name type="scientific">Parabacteroides chinchillae</name>
    <dbReference type="NCBI Taxonomy" id="871327"/>
    <lineage>
        <taxon>Bacteria</taxon>
        <taxon>Pseudomonadati</taxon>
        <taxon>Bacteroidota</taxon>
        <taxon>Bacteroidia</taxon>
        <taxon>Bacteroidales</taxon>
        <taxon>Tannerellaceae</taxon>
        <taxon>Parabacteroides</taxon>
    </lineage>
</organism>
<dbReference type="Pfam" id="PF00512">
    <property type="entry name" value="HisKA"/>
    <property type="match status" value="1"/>
</dbReference>
<dbReference type="SUPFAM" id="SSF55785">
    <property type="entry name" value="PYP-like sensor domain (PAS domain)"/>
    <property type="match status" value="1"/>
</dbReference>
<dbReference type="CDD" id="cd00082">
    <property type="entry name" value="HisKA"/>
    <property type="match status" value="1"/>
</dbReference>
<dbReference type="PANTHER" id="PTHR43711:SF31">
    <property type="entry name" value="HISTIDINE KINASE"/>
    <property type="match status" value="1"/>
</dbReference>
<dbReference type="SMART" id="SM00387">
    <property type="entry name" value="HATPase_c"/>
    <property type="match status" value="1"/>
</dbReference>
<keyword evidence="3" id="KW-0597">Phosphoprotein</keyword>
<dbReference type="Gene3D" id="3.30.450.40">
    <property type="match status" value="1"/>
</dbReference>
<keyword evidence="11" id="KW-1185">Reference proteome</keyword>
<dbReference type="InterPro" id="IPR003661">
    <property type="entry name" value="HisK_dim/P_dom"/>
</dbReference>
<dbReference type="CDD" id="cd16922">
    <property type="entry name" value="HATPase_EvgS-ArcB-TorS-like"/>
    <property type="match status" value="1"/>
</dbReference>
<proteinExistence type="predicted"/>
<evidence type="ECO:0000313" key="10">
    <source>
        <dbReference type="EMBL" id="SEG15790.1"/>
    </source>
</evidence>
<dbReference type="Pfam" id="PF02518">
    <property type="entry name" value="HATPase_c"/>
    <property type="match status" value="1"/>
</dbReference>
<dbReference type="Pfam" id="PF01590">
    <property type="entry name" value="GAF"/>
    <property type="match status" value="1"/>
</dbReference>
<feature type="domain" description="PAS" evidence="9">
    <location>
        <begin position="202"/>
        <end position="246"/>
    </location>
</feature>
<dbReference type="GO" id="GO:0000155">
    <property type="term" value="F:phosphorelay sensor kinase activity"/>
    <property type="evidence" value="ECO:0007669"/>
    <property type="project" value="InterPro"/>
</dbReference>
<name>A0A8G2F3M0_9BACT</name>
<dbReference type="InterPro" id="IPR004358">
    <property type="entry name" value="Sig_transdc_His_kin-like_C"/>
</dbReference>
<dbReference type="PRINTS" id="PR00344">
    <property type="entry name" value="BCTRLSENSOR"/>
</dbReference>
<dbReference type="Gene3D" id="1.10.287.130">
    <property type="match status" value="1"/>
</dbReference>
<dbReference type="SUPFAM" id="SSF47384">
    <property type="entry name" value="Homodimeric domain of signal transducing histidine kinase"/>
    <property type="match status" value="1"/>
</dbReference>
<dbReference type="PROSITE" id="PS50112">
    <property type="entry name" value="PAS"/>
    <property type="match status" value="1"/>
</dbReference>
<evidence type="ECO:0000259" key="9">
    <source>
        <dbReference type="PROSITE" id="PS50112"/>
    </source>
</evidence>
<dbReference type="InterPro" id="IPR036097">
    <property type="entry name" value="HisK_dim/P_sf"/>
</dbReference>
<dbReference type="EC" id="2.7.13.3" evidence="2"/>
<dbReference type="InterPro" id="IPR035965">
    <property type="entry name" value="PAS-like_dom_sf"/>
</dbReference>
<dbReference type="EMBL" id="FNVS01000017">
    <property type="protein sequence ID" value="SEG15790.1"/>
    <property type="molecule type" value="Genomic_DNA"/>
</dbReference>
<keyword evidence="7" id="KW-0175">Coiled coil</keyword>
<evidence type="ECO:0000256" key="5">
    <source>
        <dbReference type="ARBA" id="ARBA00022777"/>
    </source>
</evidence>
<keyword evidence="6" id="KW-0902">Two-component regulatory system</keyword>